<accession>A0AAN4ZFR7</accession>
<proteinExistence type="predicted"/>
<sequence>VASYQIWKMIDAMDKEDKMERKNEKEDATLLTRKREHPFDAWAAVTEKGLTDRRGAKQMRQCDANTIDNGTPTILPSTVSTSHKNCCPVRRYSTQMDTSTLQQPTSSSQR</sequence>
<evidence type="ECO:0000313" key="1">
    <source>
        <dbReference type="EMBL" id="GMR40006.1"/>
    </source>
</evidence>
<organism evidence="1 2">
    <name type="scientific">Pristionchus mayeri</name>
    <dbReference type="NCBI Taxonomy" id="1317129"/>
    <lineage>
        <taxon>Eukaryota</taxon>
        <taxon>Metazoa</taxon>
        <taxon>Ecdysozoa</taxon>
        <taxon>Nematoda</taxon>
        <taxon>Chromadorea</taxon>
        <taxon>Rhabditida</taxon>
        <taxon>Rhabditina</taxon>
        <taxon>Diplogasteromorpha</taxon>
        <taxon>Diplogasteroidea</taxon>
        <taxon>Neodiplogasteridae</taxon>
        <taxon>Pristionchus</taxon>
    </lineage>
</organism>
<name>A0AAN4ZFR7_9BILA</name>
<reference evidence="2" key="1">
    <citation type="submission" date="2022-10" db="EMBL/GenBank/DDBJ databases">
        <title>Genome assembly of Pristionchus species.</title>
        <authorList>
            <person name="Yoshida K."/>
            <person name="Sommer R.J."/>
        </authorList>
    </citation>
    <scope>NUCLEOTIDE SEQUENCE [LARGE SCALE GENOMIC DNA]</scope>
    <source>
        <strain evidence="2">RS5460</strain>
    </source>
</reference>
<keyword evidence="2" id="KW-1185">Reference proteome</keyword>
<evidence type="ECO:0000313" key="2">
    <source>
        <dbReference type="Proteomes" id="UP001328107"/>
    </source>
</evidence>
<dbReference type="Proteomes" id="UP001328107">
    <property type="component" value="Unassembled WGS sequence"/>
</dbReference>
<feature type="non-terminal residue" evidence="1">
    <location>
        <position position="1"/>
    </location>
</feature>
<dbReference type="AlphaFoldDB" id="A0AAN4ZFR7"/>
<gene>
    <name evidence="1" type="ORF">PMAYCL1PPCAC_10201</name>
</gene>
<comment type="caution">
    <text evidence="1">The sequence shown here is derived from an EMBL/GenBank/DDBJ whole genome shotgun (WGS) entry which is preliminary data.</text>
</comment>
<dbReference type="EMBL" id="BTRK01000003">
    <property type="protein sequence ID" value="GMR40006.1"/>
    <property type="molecule type" value="Genomic_DNA"/>
</dbReference>
<protein>
    <submittedName>
        <fullName evidence="1">Uncharacterized protein</fullName>
    </submittedName>
</protein>